<keyword evidence="4" id="KW-0812">Transmembrane</keyword>
<evidence type="ECO:0000256" key="9">
    <source>
        <dbReference type="ARBA" id="ARBA00022989"/>
    </source>
</evidence>
<dbReference type="EC" id="2.3.2.23" evidence="2"/>
<protein>
    <recommendedName>
        <fullName evidence="12">Ubiquitin-conjugating enzyme E2 J2</fullName>
        <ecNumber evidence="2">2.3.2.23</ecNumber>
    </recommendedName>
</protein>
<evidence type="ECO:0000256" key="5">
    <source>
        <dbReference type="ARBA" id="ARBA00022741"/>
    </source>
</evidence>
<keyword evidence="8" id="KW-0067">ATP-binding</keyword>
<organism evidence="14 15">
    <name type="scientific">Meganyctiphanes norvegica</name>
    <name type="common">Northern krill</name>
    <name type="synonym">Thysanopoda norvegica</name>
    <dbReference type="NCBI Taxonomy" id="48144"/>
    <lineage>
        <taxon>Eukaryota</taxon>
        <taxon>Metazoa</taxon>
        <taxon>Ecdysozoa</taxon>
        <taxon>Arthropoda</taxon>
        <taxon>Crustacea</taxon>
        <taxon>Multicrustacea</taxon>
        <taxon>Malacostraca</taxon>
        <taxon>Eumalacostraca</taxon>
        <taxon>Eucarida</taxon>
        <taxon>Euphausiacea</taxon>
        <taxon>Euphausiidae</taxon>
        <taxon>Meganyctiphanes</taxon>
    </lineage>
</organism>
<dbReference type="InterPro" id="IPR050113">
    <property type="entry name" value="Ub_conjugating_enzyme"/>
</dbReference>
<dbReference type="Gene3D" id="3.10.110.10">
    <property type="entry name" value="Ubiquitin Conjugating Enzyme"/>
    <property type="match status" value="1"/>
</dbReference>
<sequence>MADQAPKKIPNFGATKRLKKDYQAIEKDPVPYVVAKPLDDNILEWHYVVQGPEETPYIGGYYHGKVIFPDTFPFKPPEIQMITPSGRFQINRAICLSMSSFHPETWNPAWTVGAILKGLQSFMMEDTNAVGTVQSSDEEKKRLAKESLNFNLKNNIFVKLFPQFKLET</sequence>
<proteinExistence type="predicted"/>
<dbReference type="FunFam" id="3.10.110.10:FF:000023">
    <property type="entry name" value="Ubiquitin-conjugating enzyme E2 J2"/>
    <property type="match status" value="1"/>
</dbReference>
<dbReference type="AlphaFoldDB" id="A0AAV2S6C2"/>
<gene>
    <name evidence="14" type="ORF">MNOR_LOCUS32887</name>
</gene>
<dbReference type="SMART" id="SM00212">
    <property type="entry name" value="UBCc"/>
    <property type="match status" value="1"/>
</dbReference>
<dbReference type="CDD" id="cd23799">
    <property type="entry name" value="UBCc_UBE2J"/>
    <property type="match status" value="1"/>
</dbReference>
<keyword evidence="3" id="KW-0808">Transferase</keyword>
<dbReference type="Proteomes" id="UP001497623">
    <property type="component" value="Unassembled WGS sequence"/>
</dbReference>
<dbReference type="Pfam" id="PF00179">
    <property type="entry name" value="UQ_con"/>
    <property type="match status" value="1"/>
</dbReference>
<evidence type="ECO:0000256" key="11">
    <source>
        <dbReference type="ARBA" id="ARBA00054775"/>
    </source>
</evidence>
<dbReference type="GO" id="GO:0005789">
    <property type="term" value="C:endoplasmic reticulum membrane"/>
    <property type="evidence" value="ECO:0007669"/>
    <property type="project" value="UniProtKB-SubCell"/>
</dbReference>
<name>A0AAV2S6C2_MEGNR</name>
<feature type="domain" description="UBC core" evidence="13">
    <location>
        <begin position="13"/>
        <end position="163"/>
    </location>
</feature>
<evidence type="ECO:0000313" key="15">
    <source>
        <dbReference type="Proteomes" id="UP001497623"/>
    </source>
</evidence>
<evidence type="ECO:0000256" key="12">
    <source>
        <dbReference type="ARBA" id="ARBA00073320"/>
    </source>
</evidence>
<keyword evidence="9" id="KW-1133">Transmembrane helix</keyword>
<dbReference type="EMBL" id="CAXKWB010045800">
    <property type="protein sequence ID" value="CAL4162816.1"/>
    <property type="molecule type" value="Genomic_DNA"/>
</dbReference>
<comment type="function">
    <text evidence="11">Catalyzes the covalent attachment of ubiquitin to other proteins. Seems to function in the selective degradation of misfolded membrane proteins from the endoplasmic reticulum (ERAD). In cooperation with the GATOR2 complex, catalyzes 'Lys-6'-linked ubiquitination of NPRL2.</text>
</comment>
<evidence type="ECO:0000256" key="7">
    <source>
        <dbReference type="ARBA" id="ARBA00022824"/>
    </source>
</evidence>
<keyword evidence="6" id="KW-0833">Ubl conjugation pathway</keyword>
<dbReference type="PANTHER" id="PTHR24067">
    <property type="entry name" value="UBIQUITIN-CONJUGATING ENZYME E2"/>
    <property type="match status" value="1"/>
</dbReference>
<dbReference type="InterPro" id="IPR016135">
    <property type="entry name" value="UBQ-conjugating_enzyme/RWD"/>
</dbReference>
<evidence type="ECO:0000259" key="13">
    <source>
        <dbReference type="PROSITE" id="PS50127"/>
    </source>
</evidence>
<keyword evidence="5" id="KW-0547">Nucleotide-binding</keyword>
<evidence type="ECO:0000256" key="4">
    <source>
        <dbReference type="ARBA" id="ARBA00022692"/>
    </source>
</evidence>
<reference evidence="14 15" key="1">
    <citation type="submission" date="2024-05" db="EMBL/GenBank/DDBJ databases">
        <authorList>
            <person name="Wallberg A."/>
        </authorList>
    </citation>
    <scope>NUCLEOTIDE SEQUENCE [LARGE SCALE GENOMIC DNA]</scope>
</reference>
<keyword evidence="15" id="KW-1185">Reference proteome</keyword>
<evidence type="ECO:0000256" key="8">
    <source>
        <dbReference type="ARBA" id="ARBA00022840"/>
    </source>
</evidence>
<keyword evidence="10" id="KW-0472">Membrane</keyword>
<dbReference type="SUPFAM" id="SSF54495">
    <property type="entry name" value="UBC-like"/>
    <property type="match status" value="1"/>
</dbReference>
<comment type="caution">
    <text evidence="14">The sequence shown here is derived from an EMBL/GenBank/DDBJ whole genome shotgun (WGS) entry which is preliminary data.</text>
</comment>
<dbReference type="GO" id="GO:0061631">
    <property type="term" value="F:ubiquitin conjugating enzyme activity"/>
    <property type="evidence" value="ECO:0007669"/>
    <property type="project" value="UniProtKB-EC"/>
</dbReference>
<dbReference type="PROSITE" id="PS50127">
    <property type="entry name" value="UBC_2"/>
    <property type="match status" value="1"/>
</dbReference>
<dbReference type="GO" id="GO:0005524">
    <property type="term" value="F:ATP binding"/>
    <property type="evidence" value="ECO:0007669"/>
    <property type="project" value="UniProtKB-KW"/>
</dbReference>
<evidence type="ECO:0000256" key="3">
    <source>
        <dbReference type="ARBA" id="ARBA00022679"/>
    </source>
</evidence>
<accession>A0AAV2S6C2</accession>
<evidence type="ECO:0000313" key="14">
    <source>
        <dbReference type="EMBL" id="CAL4162816.1"/>
    </source>
</evidence>
<evidence type="ECO:0000256" key="6">
    <source>
        <dbReference type="ARBA" id="ARBA00022786"/>
    </source>
</evidence>
<keyword evidence="7" id="KW-0256">Endoplasmic reticulum</keyword>
<comment type="subcellular location">
    <subcellularLocation>
        <location evidence="1">Endoplasmic reticulum membrane</location>
    </subcellularLocation>
</comment>
<evidence type="ECO:0000256" key="1">
    <source>
        <dbReference type="ARBA" id="ARBA00004586"/>
    </source>
</evidence>
<evidence type="ECO:0000256" key="10">
    <source>
        <dbReference type="ARBA" id="ARBA00023136"/>
    </source>
</evidence>
<evidence type="ECO:0000256" key="2">
    <source>
        <dbReference type="ARBA" id="ARBA00012486"/>
    </source>
</evidence>
<dbReference type="InterPro" id="IPR000608">
    <property type="entry name" value="UBC"/>
</dbReference>